<evidence type="ECO:0000256" key="4">
    <source>
        <dbReference type="ARBA" id="ARBA00047684"/>
    </source>
</evidence>
<organism evidence="5">
    <name type="scientific">Salmonella enterica subsp. enterica serovar Eastbourne</name>
    <dbReference type="NCBI Taxonomy" id="486993"/>
    <lineage>
        <taxon>Bacteria</taxon>
        <taxon>Pseudomonadati</taxon>
        <taxon>Pseudomonadota</taxon>
        <taxon>Gammaproteobacteria</taxon>
        <taxon>Enterobacterales</taxon>
        <taxon>Enterobacteriaceae</taxon>
        <taxon>Salmonella</taxon>
    </lineage>
</organism>
<dbReference type="GO" id="GO:0004848">
    <property type="term" value="F:ureidoglycolate hydrolase activity"/>
    <property type="evidence" value="ECO:0007669"/>
    <property type="project" value="InterPro"/>
</dbReference>
<reference evidence="5" key="1">
    <citation type="journal article" date="2018" name="Genome Biol.">
        <title>SKESA: strategic k-mer extension for scrupulous assemblies.</title>
        <authorList>
            <person name="Souvorov A."/>
            <person name="Agarwala R."/>
            <person name="Lipman D.J."/>
        </authorList>
    </citation>
    <scope>NUCLEOTIDE SEQUENCE</scope>
    <source>
        <strain evidence="5">M138</strain>
    </source>
</reference>
<evidence type="ECO:0000313" key="5">
    <source>
        <dbReference type="EMBL" id="HAC6678938.1"/>
    </source>
</evidence>
<dbReference type="EMBL" id="DAAMHJ010000044">
    <property type="protein sequence ID" value="HAC6678938.1"/>
    <property type="molecule type" value="Genomic_DNA"/>
</dbReference>
<name>A0A702BAZ4_SALET</name>
<gene>
    <name evidence="5" type="ORF">G0D12_25345</name>
</gene>
<evidence type="ECO:0000256" key="3">
    <source>
        <dbReference type="ARBA" id="ARBA00023239"/>
    </source>
</evidence>
<dbReference type="InterPro" id="IPR024060">
    <property type="entry name" value="Ureidoglycolate_lyase_dom_sf"/>
</dbReference>
<comment type="caution">
    <text evidence="5">The sequence shown here is derived from an EMBL/GenBank/DDBJ whole genome shotgun (WGS) entry which is preliminary data.</text>
</comment>
<keyword evidence="2" id="KW-0659">Purine metabolism</keyword>
<dbReference type="Pfam" id="PF04115">
    <property type="entry name" value="Ureidogly_lyase"/>
    <property type="match status" value="1"/>
</dbReference>
<dbReference type="GO" id="GO:0006144">
    <property type="term" value="P:purine nucleobase metabolic process"/>
    <property type="evidence" value="ECO:0007669"/>
    <property type="project" value="UniProtKB-KW"/>
</dbReference>
<evidence type="ECO:0000256" key="2">
    <source>
        <dbReference type="ARBA" id="ARBA00022631"/>
    </source>
</evidence>
<dbReference type="GO" id="GO:0050385">
    <property type="term" value="F:ureidoglycolate lyase activity"/>
    <property type="evidence" value="ECO:0007669"/>
    <property type="project" value="UniProtKB-EC"/>
</dbReference>
<dbReference type="AlphaFoldDB" id="A0A702BAZ4"/>
<dbReference type="InterPro" id="IPR011051">
    <property type="entry name" value="RmlC_Cupin_sf"/>
</dbReference>
<dbReference type="GO" id="GO:0000256">
    <property type="term" value="P:allantoin catabolic process"/>
    <property type="evidence" value="ECO:0007669"/>
    <property type="project" value="InterPro"/>
</dbReference>
<proteinExistence type="predicted"/>
<accession>A0A702BAZ4</accession>
<evidence type="ECO:0000256" key="1">
    <source>
        <dbReference type="ARBA" id="ARBA00011738"/>
    </source>
</evidence>
<reference evidence="5" key="2">
    <citation type="submission" date="2018-07" db="EMBL/GenBank/DDBJ databases">
        <authorList>
            <consortium name="NCBI Pathogen Detection Project"/>
        </authorList>
    </citation>
    <scope>NUCLEOTIDE SEQUENCE</scope>
    <source>
        <strain evidence="5">M138</strain>
    </source>
</reference>
<sequence length="164" mass="18542">MNRQIKAQPLTAESFSHFGSFYNFDSRQGFPLHGDGFLFFPDKIIANSGTGIGFSLLTVERKTPFLIKEIEFHKTTWEIMMPLNDDAIIHVTPPSVGRINTGETQAFIVPTRTLVRINTGVKHFAPLPVNKVELQALVILPEATYMNDCFIENLQESQQFEITL</sequence>
<protein>
    <submittedName>
        <fullName evidence="5">Ureidoglycolate hydrolase</fullName>
    </submittedName>
</protein>
<keyword evidence="3" id="KW-0456">Lyase</keyword>
<dbReference type="Gene3D" id="2.60.120.480">
    <property type="entry name" value="Ureidoglycolate hydrolase"/>
    <property type="match status" value="1"/>
</dbReference>
<keyword evidence="5" id="KW-0378">Hydrolase</keyword>
<comment type="subunit">
    <text evidence="1">Homodimer.</text>
</comment>
<dbReference type="SUPFAM" id="SSF51182">
    <property type="entry name" value="RmlC-like cupins"/>
    <property type="match status" value="1"/>
</dbReference>
<comment type="catalytic activity">
    <reaction evidence="4">
        <text>(S)-ureidoglycolate = urea + glyoxylate</text>
        <dbReference type="Rhea" id="RHEA:11304"/>
        <dbReference type="ChEBI" id="CHEBI:16199"/>
        <dbReference type="ChEBI" id="CHEBI:36655"/>
        <dbReference type="ChEBI" id="CHEBI:57296"/>
        <dbReference type="EC" id="4.3.2.3"/>
    </reaction>
</comment>
<dbReference type="InterPro" id="IPR007247">
    <property type="entry name" value="Ureidogly_lyase"/>
</dbReference>